<feature type="non-terminal residue" evidence="2">
    <location>
        <position position="1"/>
    </location>
</feature>
<organism evidence="2 3">
    <name type="scientific">Coptis chinensis</name>
    <dbReference type="NCBI Taxonomy" id="261450"/>
    <lineage>
        <taxon>Eukaryota</taxon>
        <taxon>Viridiplantae</taxon>
        <taxon>Streptophyta</taxon>
        <taxon>Embryophyta</taxon>
        <taxon>Tracheophyta</taxon>
        <taxon>Spermatophyta</taxon>
        <taxon>Magnoliopsida</taxon>
        <taxon>Ranunculales</taxon>
        <taxon>Ranunculaceae</taxon>
        <taxon>Coptidoideae</taxon>
        <taxon>Coptis</taxon>
    </lineage>
</organism>
<dbReference type="AlphaFoldDB" id="A0A835IRM5"/>
<feature type="compositionally biased region" description="Polar residues" evidence="1">
    <location>
        <begin position="1"/>
        <end position="12"/>
    </location>
</feature>
<proteinExistence type="predicted"/>
<feature type="compositionally biased region" description="Low complexity" evidence="1">
    <location>
        <begin position="13"/>
        <end position="23"/>
    </location>
</feature>
<dbReference type="Proteomes" id="UP000631114">
    <property type="component" value="Unassembled WGS sequence"/>
</dbReference>
<gene>
    <name evidence="2" type="ORF">IFM89_005425</name>
</gene>
<dbReference type="Pfam" id="PF11255">
    <property type="entry name" value="DUF3054"/>
    <property type="match status" value="1"/>
</dbReference>
<name>A0A835IRM5_9MAGN</name>
<dbReference type="OrthoDB" id="2015146at2759"/>
<evidence type="ECO:0000313" key="3">
    <source>
        <dbReference type="Proteomes" id="UP000631114"/>
    </source>
</evidence>
<sequence>MFLVTQAPNRALSSKQCTHSSSSQFPNSNPRKPLFSNKPKPKFISRNPIKSPNLTLVANAVDSRPDSSSPPFKEDETVFVGDDRVPLEGVIQFDKPDFSEKINKWGRVTLLSGGDVMALLLFSAIGRLSHGFPVFDVETLHTAYPFIAGIPFNESIQWTFW</sequence>
<evidence type="ECO:0000313" key="2">
    <source>
        <dbReference type="EMBL" id="KAF9623840.1"/>
    </source>
</evidence>
<dbReference type="InterPro" id="IPR021414">
    <property type="entry name" value="DUF3054"/>
</dbReference>
<reference evidence="2 3" key="1">
    <citation type="submission" date="2020-10" db="EMBL/GenBank/DDBJ databases">
        <title>The Coptis chinensis genome and diversification of protoberbering-type alkaloids.</title>
        <authorList>
            <person name="Wang B."/>
            <person name="Shu S."/>
            <person name="Song C."/>
            <person name="Liu Y."/>
        </authorList>
    </citation>
    <scope>NUCLEOTIDE SEQUENCE [LARGE SCALE GENOMIC DNA]</scope>
    <source>
        <strain evidence="2">HL-2020</strain>
        <tissue evidence="2">Leaf</tissue>
    </source>
</reference>
<feature type="region of interest" description="Disordered" evidence="1">
    <location>
        <begin position="1"/>
        <end position="49"/>
    </location>
</feature>
<accession>A0A835IRM5</accession>
<protein>
    <submittedName>
        <fullName evidence="2">Uncharacterized protein</fullName>
    </submittedName>
</protein>
<evidence type="ECO:0000256" key="1">
    <source>
        <dbReference type="SAM" id="MobiDB-lite"/>
    </source>
</evidence>
<keyword evidence="3" id="KW-1185">Reference proteome</keyword>
<dbReference type="EMBL" id="JADFTS010000001">
    <property type="protein sequence ID" value="KAF9623840.1"/>
    <property type="molecule type" value="Genomic_DNA"/>
</dbReference>
<dbReference type="PANTHER" id="PTHR35283:SF3">
    <property type="entry name" value="T12C22.21 PROTEIN"/>
    <property type="match status" value="1"/>
</dbReference>
<dbReference type="PANTHER" id="PTHR35283">
    <property type="entry name" value="T12C22.21 PROTEIN"/>
    <property type="match status" value="1"/>
</dbReference>
<comment type="caution">
    <text evidence="2">The sequence shown here is derived from an EMBL/GenBank/DDBJ whole genome shotgun (WGS) entry which is preliminary data.</text>
</comment>